<evidence type="ECO:0000256" key="13">
    <source>
        <dbReference type="HAMAP-Rule" id="MF_00233"/>
    </source>
</evidence>
<evidence type="ECO:0000256" key="10">
    <source>
        <dbReference type="ARBA" id="ARBA00023186"/>
    </source>
</evidence>
<dbReference type="GO" id="GO:0015031">
    <property type="term" value="P:protein transport"/>
    <property type="evidence" value="ECO:0007669"/>
    <property type="project" value="UniProtKB-KW"/>
</dbReference>
<keyword evidence="11 13" id="KW-0998">Cell outer membrane</keyword>
<evidence type="ECO:0000256" key="12">
    <source>
        <dbReference type="ARBA" id="ARBA00023288"/>
    </source>
</evidence>
<protein>
    <recommendedName>
        <fullName evidence="4 13">Outer-membrane lipoprotein LolB</fullName>
    </recommendedName>
</protein>
<dbReference type="Proteomes" id="UP000321192">
    <property type="component" value="Unassembled WGS sequence"/>
</dbReference>
<evidence type="ECO:0000256" key="3">
    <source>
        <dbReference type="ARBA" id="ARBA00011245"/>
    </source>
</evidence>
<evidence type="ECO:0000256" key="7">
    <source>
        <dbReference type="ARBA" id="ARBA00022927"/>
    </source>
</evidence>
<dbReference type="Gene3D" id="2.50.20.10">
    <property type="entry name" value="Lipoprotein localisation LolA/LolB/LppX"/>
    <property type="match status" value="1"/>
</dbReference>
<dbReference type="GO" id="GO:0044874">
    <property type="term" value="P:lipoprotein localization to outer membrane"/>
    <property type="evidence" value="ECO:0007669"/>
    <property type="project" value="UniProtKB-UniRule"/>
</dbReference>
<dbReference type="EMBL" id="SSFD01000232">
    <property type="protein sequence ID" value="TXH82795.1"/>
    <property type="molecule type" value="Genomic_DNA"/>
</dbReference>
<evidence type="ECO:0000256" key="11">
    <source>
        <dbReference type="ARBA" id="ARBA00023237"/>
    </source>
</evidence>
<evidence type="ECO:0000256" key="4">
    <source>
        <dbReference type="ARBA" id="ARBA00016202"/>
    </source>
</evidence>
<evidence type="ECO:0000256" key="1">
    <source>
        <dbReference type="ARBA" id="ARBA00004459"/>
    </source>
</evidence>
<gene>
    <name evidence="13 14" type="primary">lolB</name>
    <name evidence="14" type="ORF">E6Q80_14720</name>
</gene>
<comment type="function">
    <text evidence="13">Plays a critical role in the incorporation of lipoproteins in the outer membrane after they are released by the LolA protein.</text>
</comment>
<accession>A0A5C7SIL6</accession>
<evidence type="ECO:0000313" key="15">
    <source>
        <dbReference type="Proteomes" id="UP000321192"/>
    </source>
</evidence>
<dbReference type="PROSITE" id="PS51257">
    <property type="entry name" value="PROKAR_LIPOPROTEIN"/>
    <property type="match status" value="1"/>
</dbReference>
<dbReference type="InterPro" id="IPR004565">
    <property type="entry name" value="OM_lipoprot_LolB"/>
</dbReference>
<keyword evidence="5 13" id="KW-0813">Transport</keyword>
<evidence type="ECO:0000256" key="9">
    <source>
        <dbReference type="ARBA" id="ARBA00023139"/>
    </source>
</evidence>
<keyword evidence="9 13" id="KW-0564">Palmitate</keyword>
<name>A0A5C7SIL6_THASP</name>
<comment type="subcellular location">
    <subcellularLocation>
        <location evidence="1 13">Cell outer membrane</location>
        <topology evidence="1 13">Lipid-anchor</topology>
    </subcellularLocation>
</comment>
<dbReference type="CDD" id="cd16326">
    <property type="entry name" value="LolB"/>
    <property type="match status" value="1"/>
</dbReference>
<dbReference type="InterPro" id="IPR029046">
    <property type="entry name" value="LolA/LolB/LppX"/>
</dbReference>
<dbReference type="PROSITE" id="PS51318">
    <property type="entry name" value="TAT"/>
    <property type="match status" value="1"/>
</dbReference>
<dbReference type="SUPFAM" id="SSF89392">
    <property type="entry name" value="Prokaryotic lipoproteins and lipoprotein localization factors"/>
    <property type="match status" value="1"/>
</dbReference>
<dbReference type="NCBIfam" id="TIGR00548">
    <property type="entry name" value="lolB"/>
    <property type="match status" value="1"/>
</dbReference>
<organism evidence="14 15">
    <name type="scientific">Thauera aminoaromatica</name>
    <dbReference type="NCBI Taxonomy" id="164330"/>
    <lineage>
        <taxon>Bacteria</taxon>
        <taxon>Pseudomonadati</taxon>
        <taxon>Pseudomonadota</taxon>
        <taxon>Betaproteobacteria</taxon>
        <taxon>Rhodocyclales</taxon>
        <taxon>Zoogloeaceae</taxon>
        <taxon>Thauera</taxon>
    </lineage>
</organism>
<keyword evidence="12 13" id="KW-0449">Lipoprotein</keyword>
<evidence type="ECO:0000256" key="6">
    <source>
        <dbReference type="ARBA" id="ARBA00022729"/>
    </source>
</evidence>
<evidence type="ECO:0000313" key="14">
    <source>
        <dbReference type="EMBL" id="TXH82795.1"/>
    </source>
</evidence>
<dbReference type="GO" id="GO:0009279">
    <property type="term" value="C:cell outer membrane"/>
    <property type="evidence" value="ECO:0007669"/>
    <property type="project" value="UniProtKB-SubCell"/>
</dbReference>
<dbReference type="AlphaFoldDB" id="A0A5C7SIL6"/>
<keyword evidence="7 13" id="KW-0653">Protein transport</keyword>
<dbReference type="HAMAP" id="MF_00233">
    <property type="entry name" value="LolB"/>
    <property type="match status" value="1"/>
</dbReference>
<keyword evidence="6 13" id="KW-0732">Signal</keyword>
<evidence type="ECO:0000256" key="5">
    <source>
        <dbReference type="ARBA" id="ARBA00022448"/>
    </source>
</evidence>
<dbReference type="InterPro" id="IPR006311">
    <property type="entry name" value="TAT_signal"/>
</dbReference>
<comment type="caution">
    <text evidence="14">The sequence shown here is derived from an EMBL/GenBank/DDBJ whole genome shotgun (WGS) entry which is preliminary data.</text>
</comment>
<dbReference type="RefSeq" id="WP_276659693.1">
    <property type="nucleotide sequence ID" value="NZ_SSFD01000232.1"/>
</dbReference>
<reference evidence="14 15" key="1">
    <citation type="submission" date="2018-09" db="EMBL/GenBank/DDBJ databases">
        <title>Metagenome Assembled Genomes from an Advanced Water Purification Facility.</title>
        <authorList>
            <person name="Stamps B.W."/>
            <person name="Spear J.R."/>
        </authorList>
    </citation>
    <scope>NUCLEOTIDE SEQUENCE [LARGE SCALE GENOMIC DNA]</scope>
    <source>
        <strain evidence="14">Bin_27_1</strain>
    </source>
</reference>
<dbReference type="Pfam" id="PF03550">
    <property type="entry name" value="LolB"/>
    <property type="match status" value="1"/>
</dbReference>
<evidence type="ECO:0000256" key="2">
    <source>
        <dbReference type="ARBA" id="ARBA00009696"/>
    </source>
</evidence>
<sequence>MSRRPPHRSQGLRRTLLGGACALLLAACTPTLVRDGAQPAARPFLPAFAVEGRLSATDGRNAASGRFEWVHDDEQDRLTLFSPLGQVVALLEGDPAGASLEAADGSRREAADVDALLPEALGVDLPAARLPRWIQAAPAADAEVRTLDAAGRPQLVFDQGWRIDYAGYADDTAAAAPQRLEISRGDARVRLIIDSWTALP</sequence>
<keyword evidence="8 13" id="KW-0472">Membrane</keyword>
<evidence type="ECO:0000256" key="8">
    <source>
        <dbReference type="ARBA" id="ARBA00023136"/>
    </source>
</evidence>
<keyword evidence="10 13" id="KW-0143">Chaperone</keyword>
<proteinExistence type="inferred from homology"/>
<comment type="similarity">
    <text evidence="2 13">Belongs to the LolB family.</text>
</comment>
<comment type="subunit">
    <text evidence="3 13">Monomer.</text>
</comment>